<dbReference type="Proteomes" id="UP001469365">
    <property type="component" value="Unassembled WGS sequence"/>
</dbReference>
<protein>
    <submittedName>
        <fullName evidence="1">DUF429 domain-containing protein</fullName>
    </submittedName>
</protein>
<dbReference type="InterPro" id="IPR007362">
    <property type="entry name" value="DUF429"/>
</dbReference>
<name>A0ABU9DRD2_9BACL</name>
<sequence length="272" mass="29937">MHGPKSEYPIGLVPNLGYSTPAPDHSGRVPASYTGVDGCRGGWVAVTLAADGSWRSGIYTRLQELWEDHERSQLILIDMPIGLAEGSEGRLCDSLARNRLKPGRASSIFPAPVREVLEADEYAEANRLQRQLSGKGLSRQTWGLVPKIRELDGLMQRSGQARVIVRESHPELCFAELFGGPMRHSKREEAGFAERMSHLGGIWPHAGQAVAELLERYPRRIAARDDIVDAIVLAVTAWLSEGLPEELPAKGDIDRMGLRRTISFVNAAGREN</sequence>
<accession>A0ABU9DRD2</accession>
<dbReference type="EMBL" id="JBBPCC010000021">
    <property type="protein sequence ID" value="MEK8131421.1"/>
    <property type="molecule type" value="Genomic_DNA"/>
</dbReference>
<keyword evidence="2" id="KW-1185">Reference proteome</keyword>
<gene>
    <name evidence="1" type="ORF">WMW72_26280</name>
</gene>
<reference evidence="1 2" key="1">
    <citation type="submission" date="2024-04" db="EMBL/GenBank/DDBJ databases">
        <title>draft genome sequnece of Paenibacillus filicis.</title>
        <authorList>
            <person name="Kim D.-U."/>
        </authorList>
    </citation>
    <scope>NUCLEOTIDE SEQUENCE [LARGE SCALE GENOMIC DNA]</scope>
    <source>
        <strain evidence="1 2">KACC14197</strain>
    </source>
</reference>
<comment type="caution">
    <text evidence="1">The sequence shown here is derived from an EMBL/GenBank/DDBJ whole genome shotgun (WGS) entry which is preliminary data.</text>
</comment>
<evidence type="ECO:0000313" key="2">
    <source>
        <dbReference type="Proteomes" id="UP001469365"/>
    </source>
</evidence>
<evidence type="ECO:0000313" key="1">
    <source>
        <dbReference type="EMBL" id="MEK8131421.1"/>
    </source>
</evidence>
<proteinExistence type="predicted"/>
<dbReference type="Pfam" id="PF04250">
    <property type="entry name" value="DUF429"/>
    <property type="match status" value="1"/>
</dbReference>
<organism evidence="1 2">
    <name type="scientific">Paenibacillus filicis</name>
    <dbReference type="NCBI Taxonomy" id="669464"/>
    <lineage>
        <taxon>Bacteria</taxon>
        <taxon>Bacillati</taxon>
        <taxon>Bacillota</taxon>
        <taxon>Bacilli</taxon>
        <taxon>Bacillales</taxon>
        <taxon>Paenibacillaceae</taxon>
        <taxon>Paenibacillus</taxon>
    </lineage>
</organism>